<keyword evidence="9 18" id="KW-0418">Kinase</keyword>
<evidence type="ECO:0000259" key="16">
    <source>
        <dbReference type="PROSITE" id="PS50885"/>
    </source>
</evidence>
<dbReference type="PANTHER" id="PTHR45453">
    <property type="entry name" value="PHOSPHATE REGULON SENSOR PROTEIN PHOR"/>
    <property type="match status" value="1"/>
</dbReference>
<dbReference type="InterPro" id="IPR036890">
    <property type="entry name" value="HATPase_C_sf"/>
</dbReference>
<evidence type="ECO:0000256" key="6">
    <source>
        <dbReference type="ARBA" id="ARBA00022553"/>
    </source>
</evidence>
<feature type="transmembrane region" description="Helical" evidence="13">
    <location>
        <begin position="157"/>
        <end position="177"/>
    </location>
</feature>
<dbReference type="InterPro" id="IPR035965">
    <property type="entry name" value="PAS-like_dom_sf"/>
</dbReference>
<evidence type="ECO:0000313" key="17">
    <source>
        <dbReference type="EMBL" id="NFA42070.1"/>
    </source>
</evidence>
<dbReference type="EC" id="2.7.13.3" evidence="4"/>
<evidence type="ECO:0000256" key="12">
    <source>
        <dbReference type="ARBA" id="ARBA00023136"/>
    </source>
</evidence>
<dbReference type="Proteomes" id="UP000476820">
    <property type="component" value="Unassembled WGS sequence"/>
</dbReference>
<keyword evidence="13" id="KW-1133">Transmembrane helix</keyword>
<evidence type="ECO:0000256" key="9">
    <source>
        <dbReference type="ARBA" id="ARBA00022777"/>
    </source>
</evidence>
<dbReference type="Pfam" id="PF13188">
    <property type="entry name" value="PAS_8"/>
    <property type="match status" value="1"/>
</dbReference>
<dbReference type="Pfam" id="PF00672">
    <property type="entry name" value="HAMP"/>
    <property type="match status" value="1"/>
</dbReference>
<keyword evidence="6" id="KW-0597">Phosphoprotein</keyword>
<feature type="domain" description="HAMP" evidence="16">
    <location>
        <begin position="178"/>
        <end position="230"/>
    </location>
</feature>
<evidence type="ECO:0000256" key="8">
    <source>
        <dbReference type="ARBA" id="ARBA00022741"/>
    </source>
</evidence>
<evidence type="ECO:0000256" key="7">
    <source>
        <dbReference type="ARBA" id="ARBA00022679"/>
    </source>
</evidence>
<dbReference type="SUPFAM" id="SSF158472">
    <property type="entry name" value="HAMP domain-like"/>
    <property type="match status" value="1"/>
</dbReference>
<dbReference type="EMBL" id="SWOV01000001">
    <property type="protein sequence ID" value="NFF86387.1"/>
    <property type="molecule type" value="Genomic_DNA"/>
</dbReference>
<gene>
    <name evidence="17" type="ORF">EXM65_05650</name>
    <name evidence="18" type="ORF">FC774_00480</name>
    <name evidence="19" type="ORF">FDB51_03430</name>
    <name evidence="20" type="ORF">FDG31_02945</name>
</gene>
<organism evidence="18 23">
    <name type="scientific">Clostridium botulinum</name>
    <dbReference type="NCBI Taxonomy" id="1491"/>
    <lineage>
        <taxon>Bacteria</taxon>
        <taxon>Bacillati</taxon>
        <taxon>Bacillota</taxon>
        <taxon>Clostridia</taxon>
        <taxon>Eubacteriales</taxon>
        <taxon>Clostridiaceae</taxon>
        <taxon>Clostridium</taxon>
    </lineage>
</organism>
<dbReference type="InterPro" id="IPR003661">
    <property type="entry name" value="HisK_dim/P_dom"/>
</dbReference>
<dbReference type="Gene3D" id="3.30.450.20">
    <property type="entry name" value="PAS domain"/>
    <property type="match status" value="1"/>
</dbReference>
<dbReference type="SUPFAM" id="SSF55785">
    <property type="entry name" value="PYP-like sensor domain (PAS domain)"/>
    <property type="match status" value="1"/>
</dbReference>
<dbReference type="SMART" id="SM00304">
    <property type="entry name" value="HAMP"/>
    <property type="match status" value="1"/>
</dbReference>
<dbReference type="FunFam" id="3.30.565.10:FF:000023">
    <property type="entry name" value="PAS domain-containing sensor histidine kinase"/>
    <property type="match status" value="1"/>
</dbReference>
<dbReference type="EMBL" id="SXFB01000002">
    <property type="protein sequence ID" value="NFV25128.1"/>
    <property type="molecule type" value="Genomic_DNA"/>
</dbReference>
<evidence type="ECO:0000259" key="14">
    <source>
        <dbReference type="PROSITE" id="PS50109"/>
    </source>
</evidence>
<dbReference type="EMBL" id="SGKU01000011">
    <property type="protein sequence ID" value="NFA42070.1"/>
    <property type="molecule type" value="Genomic_DNA"/>
</dbReference>
<dbReference type="RefSeq" id="WP_003369767.1">
    <property type="nucleotide sequence ID" value="NZ_CP010520.1"/>
</dbReference>
<dbReference type="PROSITE" id="PS50109">
    <property type="entry name" value="HIS_KIN"/>
    <property type="match status" value="1"/>
</dbReference>
<dbReference type="SUPFAM" id="SSF47384">
    <property type="entry name" value="Homodimeric domain of signal transducing histidine kinase"/>
    <property type="match status" value="1"/>
</dbReference>
<dbReference type="PANTHER" id="PTHR45453:SF1">
    <property type="entry name" value="PHOSPHATE REGULON SENSOR PROTEIN PHOR"/>
    <property type="match status" value="1"/>
</dbReference>
<dbReference type="CDD" id="cd00075">
    <property type="entry name" value="HATPase"/>
    <property type="match status" value="1"/>
</dbReference>
<comment type="subcellular location">
    <subcellularLocation>
        <location evidence="2">Cell membrane</location>
    </subcellularLocation>
    <subcellularLocation>
        <location evidence="3">Membrane raft</location>
        <topology evidence="3">Multi-pass membrane protein</topology>
    </subcellularLocation>
</comment>
<dbReference type="AlphaFoldDB" id="A0A0C2S8G6"/>
<sequence>MKKKILISSMMTVFFALIIVTSFFVLLSNFQEIRDTKNELRNFNLLIDKIDDLGSLNNIDKQNFKDIKINNVAVRFTLLDGAGAVLYDTENELESNYKEHIEFKQAMENGEGSSTKYSDDYNLNSIYYSTKLNDNLIIVSSVPVNMVKTFQNKNIKYCIGIITVVMFFSISLCLKLIKMIIEPIKDLESVTHKMANGDYRIRAKINSRDELGNLGISFNNMADQLQMKMNEIFDKQTRIESILRSMESGVIAVDNNNVVISINPYAERIFGIKKNILGESIIEYISDYDINTFLEEDYEIDKEIKILHPIERELKIKKSNIINGIEMIGKVITIQDITDIKKLELMRTQFVANVSHELKTPLTSIKGFAETLRYVEDNETREKFLNIIDKESERLSRLINDILVLSSIESNISTPNDEFLPKVIIEDVINMVRKLANNKDINLEFYDDNQELILGDKDKFYQLTLNLVENAIKYSENGSKVKVVSYSKQGYYYLEISDNGIGIPKEDLPRVFERFYRVDKSRKKGGTGLGLAIVKHIVKTFNGDINVKSTLGEGSTFKVRIKYI</sequence>
<evidence type="ECO:0000256" key="3">
    <source>
        <dbReference type="ARBA" id="ARBA00004314"/>
    </source>
</evidence>
<dbReference type="GO" id="GO:0005886">
    <property type="term" value="C:plasma membrane"/>
    <property type="evidence" value="ECO:0007669"/>
    <property type="project" value="UniProtKB-SubCell"/>
</dbReference>
<dbReference type="InterPro" id="IPR005467">
    <property type="entry name" value="His_kinase_dom"/>
</dbReference>
<comment type="catalytic activity">
    <reaction evidence="1">
        <text>ATP + protein L-histidine = ADP + protein N-phospho-L-histidine.</text>
        <dbReference type="EC" id="2.7.13.3"/>
    </reaction>
</comment>
<evidence type="ECO:0000313" key="24">
    <source>
        <dbReference type="Proteomes" id="UP000486903"/>
    </source>
</evidence>
<keyword evidence="11" id="KW-0902">Two-component regulatory system</keyword>
<keyword evidence="13" id="KW-0812">Transmembrane</keyword>
<dbReference type="PRINTS" id="PR00344">
    <property type="entry name" value="BCTRLSENSOR"/>
</dbReference>
<evidence type="ECO:0000256" key="10">
    <source>
        <dbReference type="ARBA" id="ARBA00022840"/>
    </source>
</evidence>
<evidence type="ECO:0000256" key="13">
    <source>
        <dbReference type="SAM" id="Phobius"/>
    </source>
</evidence>
<evidence type="ECO:0000256" key="2">
    <source>
        <dbReference type="ARBA" id="ARBA00004236"/>
    </source>
</evidence>
<keyword evidence="7" id="KW-0808">Transferase</keyword>
<feature type="domain" description="Histidine kinase" evidence="14">
    <location>
        <begin position="353"/>
        <end position="564"/>
    </location>
</feature>
<feature type="transmembrane region" description="Helical" evidence="13">
    <location>
        <begin position="6"/>
        <end position="27"/>
    </location>
</feature>
<dbReference type="CDD" id="cd06225">
    <property type="entry name" value="HAMP"/>
    <property type="match status" value="1"/>
</dbReference>
<dbReference type="Gene3D" id="1.10.287.130">
    <property type="match status" value="1"/>
</dbReference>
<dbReference type="SMART" id="SM00091">
    <property type="entry name" value="PAS"/>
    <property type="match status" value="1"/>
</dbReference>
<comment type="caution">
    <text evidence="18">The sequence shown here is derived from an EMBL/GenBank/DDBJ whole genome shotgun (WGS) entry which is preliminary data.</text>
</comment>
<dbReference type="SMART" id="SM00387">
    <property type="entry name" value="HATPase_c"/>
    <property type="match status" value="1"/>
</dbReference>
<dbReference type="InterPro" id="IPR003660">
    <property type="entry name" value="HAMP_dom"/>
</dbReference>
<evidence type="ECO:0000313" key="19">
    <source>
        <dbReference type="EMBL" id="NFN34196.1"/>
    </source>
</evidence>
<dbReference type="Gene3D" id="3.30.565.10">
    <property type="entry name" value="Histidine kinase-like ATPase, C-terminal domain"/>
    <property type="match status" value="1"/>
</dbReference>
<dbReference type="Proteomes" id="UP000473681">
    <property type="component" value="Unassembled WGS sequence"/>
</dbReference>
<dbReference type="Proteomes" id="UP000472355">
    <property type="component" value="Unassembled WGS sequence"/>
</dbReference>
<keyword evidence="5" id="KW-1003">Cell membrane</keyword>
<evidence type="ECO:0000259" key="15">
    <source>
        <dbReference type="PROSITE" id="PS50112"/>
    </source>
</evidence>
<dbReference type="InterPro" id="IPR004358">
    <property type="entry name" value="Sig_transdc_His_kin-like_C"/>
</dbReference>
<name>A0A0C2S8G6_CLOBO</name>
<dbReference type="CDD" id="cd00130">
    <property type="entry name" value="PAS"/>
    <property type="match status" value="1"/>
</dbReference>
<dbReference type="PROSITE" id="PS50112">
    <property type="entry name" value="PAS"/>
    <property type="match status" value="1"/>
</dbReference>
<dbReference type="SUPFAM" id="SSF55874">
    <property type="entry name" value="ATPase domain of HSP90 chaperone/DNA topoisomerase II/histidine kinase"/>
    <property type="match status" value="1"/>
</dbReference>
<evidence type="ECO:0000256" key="1">
    <source>
        <dbReference type="ARBA" id="ARBA00000085"/>
    </source>
</evidence>
<dbReference type="InterPro" id="IPR036097">
    <property type="entry name" value="HisK_dim/P_sf"/>
</dbReference>
<dbReference type="FunFam" id="1.10.287.130:FF:000001">
    <property type="entry name" value="Two-component sensor histidine kinase"/>
    <property type="match status" value="1"/>
</dbReference>
<dbReference type="Gene3D" id="6.10.340.10">
    <property type="match status" value="1"/>
</dbReference>
<dbReference type="InterPro" id="IPR003594">
    <property type="entry name" value="HATPase_dom"/>
</dbReference>
<dbReference type="OrthoDB" id="9813151at2"/>
<dbReference type="PROSITE" id="PS50885">
    <property type="entry name" value="HAMP"/>
    <property type="match status" value="1"/>
</dbReference>
<dbReference type="Pfam" id="PF00512">
    <property type="entry name" value="HisKA"/>
    <property type="match status" value="1"/>
</dbReference>
<evidence type="ECO:0000256" key="11">
    <source>
        <dbReference type="ARBA" id="ARBA00023012"/>
    </source>
</evidence>
<dbReference type="EMBL" id="SWVK01000003">
    <property type="protein sequence ID" value="NFN34196.1"/>
    <property type="molecule type" value="Genomic_DNA"/>
</dbReference>
<feature type="domain" description="PAS" evidence="15">
    <location>
        <begin position="235"/>
        <end position="275"/>
    </location>
</feature>
<dbReference type="InterPro" id="IPR000014">
    <property type="entry name" value="PAS"/>
</dbReference>
<dbReference type="Pfam" id="PF02518">
    <property type="entry name" value="HATPase_c"/>
    <property type="match status" value="1"/>
</dbReference>
<accession>A0A0C2S8G6</accession>
<keyword evidence="12 13" id="KW-0472">Membrane</keyword>
<evidence type="ECO:0000313" key="22">
    <source>
        <dbReference type="Proteomes" id="UP000473681"/>
    </source>
</evidence>
<dbReference type="GO" id="GO:0005524">
    <property type="term" value="F:ATP binding"/>
    <property type="evidence" value="ECO:0007669"/>
    <property type="project" value="UniProtKB-KW"/>
</dbReference>
<keyword evidence="10" id="KW-0067">ATP-binding</keyword>
<dbReference type="Proteomes" id="UP000486903">
    <property type="component" value="Unassembled WGS sequence"/>
</dbReference>
<protein>
    <recommendedName>
        <fullName evidence="4">histidine kinase</fullName>
        <ecNumber evidence="4">2.7.13.3</ecNumber>
    </recommendedName>
</protein>
<evidence type="ECO:0000256" key="5">
    <source>
        <dbReference type="ARBA" id="ARBA00022475"/>
    </source>
</evidence>
<keyword evidence="8" id="KW-0547">Nucleotide-binding</keyword>
<evidence type="ECO:0000313" key="18">
    <source>
        <dbReference type="EMBL" id="NFF86387.1"/>
    </source>
</evidence>
<dbReference type="GO" id="GO:0016036">
    <property type="term" value="P:cellular response to phosphate starvation"/>
    <property type="evidence" value="ECO:0007669"/>
    <property type="project" value="TreeGrafter"/>
</dbReference>
<reference evidence="22 23" key="2">
    <citation type="submission" date="2019-04" db="EMBL/GenBank/DDBJ databases">
        <title>Genome sequencing of Clostridium botulinum Groups I-IV and Clostridium butyricum.</title>
        <authorList>
            <person name="Brunt J."/>
            <person name="Van Vliet A.H.M."/>
            <person name="Stringer S.C."/>
            <person name="Carter A.T."/>
            <person name="Peck M.W."/>
        </authorList>
    </citation>
    <scope>NUCLEOTIDE SEQUENCE [LARGE SCALE GENOMIC DNA]</scope>
    <source>
        <strain evidence="18 23">1605</strain>
        <strain evidence="20 24">BL81</strain>
        <strain evidence="19 22">CB-K-33E</strain>
    </source>
</reference>
<proteinExistence type="predicted"/>
<reference evidence="17 21" key="1">
    <citation type="submission" date="2019-02" db="EMBL/GenBank/DDBJ databases">
        <title>Genome sequencing of Clostridium botulinum clinical isolates.</title>
        <authorList>
            <person name="Brunt J."/>
            <person name="Van Vliet A.H.M."/>
            <person name="Stringer S.C."/>
            <person name="Grant K.A."/>
            <person name="Carter A.C."/>
            <person name="Peck M.W."/>
        </authorList>
    </citation>
    <scope>NUCLEOTIDE SEQUENCE [LARGE SCALE GENOMIC DNA]</scope>
    <source>
        <strain evidence="17 21">H113700579</strain>
    </source>
</reference>
<dbReference type="InterPro" id="IPR050351">
    <property type="entry name" value="BphY/WalK/GraS-like"/>
</dbReference>
<dbReference type="GO" id="GO:0045121">
    <property type="term" value="C:membrane raft"/>
    <property type="evidence" value="ECO:0007669"/>
    <property type="project" value="UniProtKB-SubCell"/>
</dbReference>
<evidence type="ECO:0000313" key="23">
    <source>
        <dbReference type="Proteomes" id="UP000476820"/>
    </source>
</evidence>
<dbReference type="SMART" id="SM00388">
    <property type="entry name" value="HisKA"/>
    <property type="match status" value="1"/>
</dbReference>
<evidence type="ECO:0000313" key="20">
    <source>
        <dbReference type="EMBL" id="NFV25128.1"/>
    </source>
</evidence>
<dbReference type="GO" id="GO:0004721">
    <property type="term" value="F:phosphoprotein phosphatase activity"/>
    <property type="evidence" value="ECO:0007669"/>
    <property type="project" value="TreeGrafter"/>
</dbReference>
<evidence type="ECO:0000256" key="4">
    <source>
        <dbReference type="ARBA" id="ARBA00012438"/>
    </source>
</evidence>
<evidence type="ECO:0000313" key="21">
    <source>
        <dbReference type="Proteomes" id="UP000472355"/>
    </source>
</evidence>
<dbReference type="GO" id="GO:0000155">
    <property type="term" value="F:phosphorelay sensor kinase activity"/>
    <property type="evidence" value="ECO:0007669"/>
    <property type="project" value="InterPro"/>
</dbReference>
<dbReference type="CDD" id="cd00082">
    <property type="entry name" value="HisKA"/>
    <property type="match status" value="1"/>
</dbReference>